<sequence length="95" mass="10307">MRTKIASMKYLLCFIAAVMMFGSSGIVASTLPLSAFEVCLMRLIIGALSMGLIFVVTRQRLPRHVGRRQYLFVALSGACLGLAMMTISLPTAYSA</sequence>
<evidence type="ECO:0000313" key="3">
    <source>
        <dbReference type="Proteomes" id="UP000488839"/>
    </source>
</evidence>
<organism evidence="2 3">
    <name type="scientific">Adlercreutzia rubneri</name>
    <dbReference type="NCBI Taxonomy" id="2916441"/>
    <lineage>
        <taxon>Bacteria</taxon>
        <taxon>Bacillati</taxon>
        <taxon>Actinomycetota</taxon>
        <taxon>Coriobacteriia</taxon>
        <taxon>Eggerthellales</taxon>
        <taxon>Eggerthellaceae</taxon>
        <taxon>Adlercreutzia</taxon>
    </lineage>
</organism>
<keyword evidence="1" id="KW-0472">Membrane</keyword>
<evidence type="ECO:0000313" key="2">
    <source>
        <dbReference type="EMBL" id="MVN59377.1"/>
    </source>
</evidence>
<comment type="caution">
    <text evidence="2">The sequence shown here is derived from an EMBL/GenBank/DDBJ whole genome shotgun (WGS) entry which is preliminary data.</text>
</comment>
<feature type="transmembrane region" description="Helical" evidence="1">
    <location>
        <begin position="38"/>
        <end position="57"/>
    </location>
</feature>
<proteinExistence type="predicted"/>
<protein>
    <recommendedName>
        <fullName evidence="4">EamA family transporter</fullName>
    </recommendedName>
</protein>
<dbReference type="Proteomes" id="UP000488839">
    <property type="component" value="Unassembled WGS sequence"/>
</dbReference>
<gene>
    <name evidence="2" type="ORF">GO707_09105</name>
</gene>
<feature type="transmembrane region" description="Helical" evidence="1">
    <location>
        <begin position="69"/>
        <end position="93"/>
    </location>
</feature>
<evidence type="ECO:0008006" key="4">
    <source>
        <dbReference type="Google" id="ProtNLM"/>
    </source>
</evidence>
<keyword evidence="3" id="KW-1185">Reference proteome</keyword>
<dbReference type="EMBL" id="WPOO01000016">
    <property type="protein sequence ID" value="MVN59377.1"/>
    <property type="molecule type" value="Genomic_DNA"/>
</dbReference>
<name>A0A7K1T6W2_9ACTN</name>
<accession>A0A7K1T6W2</accession>
<evidence type="ECO:0000256" key="1">
    <source>
        <dbReference type="SAM" id="Phobius"/>
    </source>
</evidence>
<keyword evidence="1" id="KW-1133">Transmembrane helix</keyword>
<keyword evidence="1" id="KW-0812">Transmembrane</keyword>
<dbReference type="RefSeq" id="WP_157012851.1">
    <property type="nucleotide sequence ID" value="NZ_WPOO01000016.1"/>
</dbReference>
<reference evidence="2 3" key="1">
    <citation type="submission" date="2019-11" db="EMBL/GenBank/DDBJ databases">
        <title>Whole genome shotgun sequencing (WGS) data from Adlercreutzia equolifaciens ResAG-91, Eggerthella lenta MRI-F36, MRI-F37, MRI-F40, ResAG-49, ResAG-88, ResAG-121, ResAG-145, and Gordonibacter sp. ResAG-5, ResAG-26, ResAG-43, ResAG-50, ResAG-59.</title>
        <authorList>
            <person name="Stoll D.A."/>
            <person name="Danylec N."/>
            <person name="Franz C.M.A.P."/>
            <person name="Huch M."/>
        </authorList>
    </citation>
    <scope>NUCLEOTIDE SEQUENCE [LARGE SCALE GENOMIC DNA]</scope>
    <source>
        <strain evidence="2 3">ResAG-91</strain>
    </source>
</reference>
<dbReference type="AlphaFoldDB" id="A0A7K1T6W2"/>